<dbReference type="GO" id="GO:0006655">
    <property type="term" value="P:phosphatidylglycerol biosynthetic process"/>
    <property type="evidence" value="ECO:0007669"/>
    <property type="project" value="UniProtKB-UniPathway"/>
</dbReference>
<feature type="transmembrane region" description="Helical" evidence="1">
    <location>
        <begin position="32"/>
        <end position="52"/>
    </location>
</feature>
<dbReference type="PIRSF" id="PIRSF006162">
    <property type="entry name" value="PgpA"/>
    <property type="match status" value="1"/>
</dbReference>
<evidence type="ECO:0000256" key="1">
    <source>
        <dbReference type="SAM" id="Phobius"/>
    </source>
</evidence>
<comment type="caution">
    <text evidence="3">The sequence shown here is derived from an EMBL/GenBank/DDBJ whole genome shotgun (WGS) entry which is preliminary data.</text>
</comment>
<reference evidence="3 4" key="1">
    <citation type="submission" date="2017-12" db="EMBL/GenBank/DDBJ databases">
        <title>Phylogenetic diversity of female urinary microbiome.</title>
        <authorList>
            <person name="Thomas-White K."/>
            <person name="Wolfe A.J."/>
        </authorList>
    </citation>
    <scope>NUCLEOTIDE SEQUENCE [LARGE SCALE GENOMIC DNA]</scope>
    <source>
        <strain evidence="3 4">UMB0112</strain>
    </source>
</reference>
<protein>
    <submittedName>
        <fullName evidence="3">Phosphatidylglycerophosphatase A</fullName>
    </submittedName>
</protein>
<dbReference type="Pfam" id="PF04608">
    <property type="entry name" value="PgpA"/>
    <property type="match status" value="1"/>
</dbReference>
<dbReference type="PANTHER" id="PTHR36305:SF1">
    <property type="entry name" value="PHOSPHATIDYLGLYCEROPHOSPHATASE A"/>
    <property type="match status" value="1"/>
</dbReference>
<dbReference type="InterPro" id="IPR007686">
    <property type="entry name" value="YutG/PgpA"/>
</dbReference>
<accession>A0A2I1N8Y3</accession>
<sequence length="165" mass="18191">MNKLFLTFFYSGLLRPAPGTWGSFFGLILGVLIAYFLGITTLFLLAILLSLIAIKEVNAYEANGGEHDNSSIVIDEVIGIWITLSMGLAINLENGTMSYLVIVLSFIYFRLFDIYKPSLIGRIDREVKGGYGVVLDDALAGFFAGLLTLMSVGAMMKFGFEKFIF</sequence>
<evidence type="ECO:0000313" key="4">
    <source>
        <dbReference type="Proteomes" id="UP000234639"/>
    </source>
</evidence>
<keyword evidence="1" id="KW-1133">Transmembrane helix</keyword>
<gene>
    <name evidence="3" type="ORF">CYJ41_06950</name>
</gene>
<dbReference type="Proteomes" id="UP000234639">
    <property type="component" value="Unassembled WGS sequence"/>
</dbReference>
<dbReference type="AlphaFoldDB" id="A0A2I1N8Y3"/>
<dbReference type="InterPro" id="IPR026037">
    <property type="entry name" value="PgpA"/>
</dbReference>
<proteinExistence type="predicted"/>
<dbReference type="CDD" id="cd06971">
    <property type="entry name" value="PgpA"/>
    <property type="match status" value="1"/>
</dbReference>
<organism evidence="3 4">
    <name type="scientific">Campylobacter ureolyticus</name>
    <dbReference type="NCBI Taxonomy" id="827"/>
    <lineage>
        <taxon>Bacteria</taxon>
        <taxon>Pseudomonadati</taxon>
        <taxon>Campylobacterota</taxon>
        <taxon>Epsilonproteobacteria</taxon>
        <taxon>Campylobacterales</taxon>
        <taxon>Campylobacteraceae</taxon>
        <taxon>Campylobacter</taxon>
    </lineage>
</organism>
<evidence type="ECO:0000259" key="2">
    <source>
        <dbReference type="Pfam" id="PF04608"/>
    </source>
</evidence>
<dbReference type="SUPFAM" id="SSF101307">
    <property type="entry name" value="YutG-like"/>
    <property type="match status" value="1"/>
</dbReference>
<dbReference type="EMBL" id="PKHU01000006">
    <property type="protein sequence ID" value="PKZ28837.1"/>
    <property type="molecule type" value="Genomic_DNA"/>
</dbReference>
<dbReference type="InterPro" id="IPR036681">
    <property type="entry name" value="PgpA-like_sf"/>
</dbReference>
<dbReference type="RefSeq" id="WP_101637533.1">
    <property type="nucleotide sequence ID" value="NZ_CAUPEY010000005.1"/>
</dbReference>
<name>A0A2I1N8Y3_9BACT</name>
<keyword evidence="1" id="KW-0472">Membrane</keyword>
<evidence type="ECO:0000313" key="3">
    <source>
        <dbReference type="EMBL" id="PKZ28837.1"/>
    </source>
</evidence>
<feature type="transmembrane region" description="Helical" evidence="1">
    <location>
        <begin position="133"/>
        <end position="156"/>
    </location>
</feature>
<feature type="transmembrane region" description="Helical" evidence="1">
    <location>
        <begin position="96"/>
        <end position="112"/>
    </location>
</feature>
<dbReference type="GO" id="GO:0008962">
    <property type="term" value="F:phosphatidylglycerophosphatase activity"/>
    <property type="evidence" value="ECO:0007669"/>
    <property type="project" value="InterPro"/>
</dbReference>
<keyword evidence="1" id="KW-0812">Transmembrane</keyword>
<dbReference type="UniPathway" id="UPA00084">
    <property type="reaction ID" value="UER00504"/>
</dbReference>
<dbReference type="PANTHER" id="PTHR36305">
    <property type="entry name" value="PHOSPHATIDYLGLYCEROPHOSPHATASE A"/>
    <property type="match status" value="1"/>
</dbReference>
<feature type="domain" description="YutG/PgpA" evidence="2">
    <location>
        <begin position="5"/>
        <end position="150"/>
    </location>
</feature>